<keyword evidence="2" id="KW-1185">Reference proteome</keyword>
<name>A0A0D2GKH9_9EURO</name>
<reference evidence="1 2" key="1">
    <citation type="submission" date="2015-01" db="EMBL/GenBank/DDBJ databases">
        <title>The Genome Sequence of Fonsecaea pedrosoi CBS 271.37.</title>
        <authorList>
            <consortium name="The Broad Institute Genomics Platform"/>
            <person name="Cuomo C."/>
            <person name="de Hoog S."/>
            <person name="Gorbushina A."/>
            <person name="Stielow B."/>
            <person name="Teixiera M."/>
            <person name="Abouelleil A."/>
            <person name="Chapman S.B."/>
            <person name="Priest M."/>
            <person name="Young S.K."/>
            <person name="Wortman J."/>
            <person name="Nusbaum C."/>
            <person name="Birren B."/>
        </authorList>
    </citation>
    <scope>NUCLEOTIDE SEQUENCE [LARGE SCALE GENOMIC DNA]</scope>
    <source>
        <strain evidence="1 2">CBS 271.37</strain>
    </source>
</reference>
<dbReference type="GeneID" id="25303873"/>
<dbReference type="HOGENOM" id="CLU_131057_0_0_1"/>
<proteinExistence type="predicted"/>
<dbReference type="RefSeq" id="XP_013285166.1">
    <property type="nucleotide sequence ID" value="XM_013429712.1"/>
</dbReference>
<dbReference type="PANTHER" id="PTHR42085:SF1">
    <property type="entry name" value="F-BOX DOMAIN-CONTAINING PROTEIN"/>
    <property type="match status" value="1"/>
</dbReference>
<dbReference type="EMBL" id="KN846971">
    <property type="protein sequence ID" value="KIW81358.1"/>
    <property type="molecule type" value="Genomic_DNA"/>
</dbReference>
<accession>A0A0D2GKH9</accession>
<dbReference type="VEuPathDB" id="FungiDB:Z517_04383"/>
<dbReference type="AlphaFoldDB" id="A0A0D2GKH9"/>
<dbReference type="Proteomes" id="UP000053029">
    <property type="component" value="Unassembled WGS sequence"/>
</dbReference>
<protein>
    <submittedName>
        <fullName evidence="1">Uncharacterized protein</fullName>
    </submittedName>
</protein>
<dbReference type="OrthoDB" id="3540486at2759"/>
<dbReference type="PANTHER" id="PTHR42085">
    <property type="entry name" value="F-BOX DOMAIN-CONTAINING PROTEIN"/>
    <property type="match status" value="1"/>
</dbReference>
<organism evidence="1 2">
    <name type="scientific">Fonsecaea pedrosoi CBS 271.37</name>
    <dbReference type="NCBI Taxonomy" id="1442368"/>
    <lineage>
        <taxon>Eukaryota</taxon>
        <taxon>Fungi</taxon>
        <taxon>Dikarya</taxon>
        <taxon>Ascomycota</taxon>
        <taxon>Pezizomycotina</taxon>
        <taxon>Eurotiomycetes</taxon>
        <taxon>Chaetothyriomycetidae</taxon>
        <taxon>Chaetothyriales</taxon>
        <taxon>Herpotrichiellaceae</taxon>
        <taxon>Fonsecaea</taxon>
    </lineage>
</organism>
<evidence type="ECO:0000313" key="1">
    <source>
        <dbReference type="EMBL" id="KIW81358.1"/>
    </source>
</evidence>
<evidence type="ECO:0000313" key="2">
    <source>
        <dbReference type="Proteomes" id="UP000053029"/>
    </source>
</evidence>
<sequence length="181" mass="20290">MTPPPSLLALPYELRRQIWTLVLGPTQVHACKCHSTPGKCTSKHAGVCCQALNAYKLFDNRFLRVCRQIHDEVRPLLNSPPRFNVCSGLCMESLFLGIQPRHRRWIKHVRVYVYIGDATPEALNGQSGPELVHRAEASCGRFVQSALKFQGVGRLLDASSVREIEVDDLGRRKLCVDLTLG</sequence>
<dbReference type="InterPro" id="IPR038883">
    <property type="entry name" value="AN11006-like"/>
</dbReference>
<gene>
    <name evidence="1" type="ORF">Z517_04383</name>
</gene>